<dbReference type="EMBL" id="KZ821461">
    <property type="protein sequence ID" value="PYH34032.1"/>
    <property type="molecule type" value="Genomic_DNA"/>
</dbReference>
<dbReference type="RefSeq" id="XP_025479510.1">
    <property type="nucleotide sequence ID" value="XM_025629422.1"/>
</dbReference>
<evidence type="ECO:0000313" key="2">
    <source>
        <dbReference type="EMBL" id="PYH34032.1"/>
    </source>
</evidence>
<dbReference type="Proteomes" id="UP000247647">
    <property type="component" value="Unassembled WGS sequence"/>
</dbReference>
<name>A0A318ZCQ9_ASPNB</name>
<organism evidence="2 3">
    <name type="scientific">Aspergillus neoniger (strain CBS 115656)</name>
    <dbReference type="NCBI Taxonomy" id="1448310"/>
    <lineage>
        <taxon>Eukaryota</taxon>
        <taxon>Fungi</taxon>
        <taxon>Dikarya</taxon>
        <taxon>Ascomycota</taxon>
        <taxon>Pezizomycotina</taxon>
        <taxon>Eurotiomycetes</taxon>
        <taxon>Eurotiomycetidae</taxon>
        <taxon>Eurotiales</taxon>
        <taxon>Aspergillaceae</taxon>
        <taxon>Aspergillus</taxon>
        <taxon>Aspergillus subgen. Circumdati</taxon>
    </lineage>
</organism>
<keyword evidence="1" id="KW-0812">Transmembrane</keyword>
<evidence type="ECO:0000256" key="1">
    <source>
        <dbReference type="SAM" id="Phobius"/>
    </source>
</evidence>
<feature type="transmembrane region" description="Helical" evidence="1">
    <location>
        <begin position="89"/>
        <end position="111"/>
    </location>
</feature>
<proteinExistence type="predicted"/>
<dbReference type="GeneID" id="37131878"/>
<keyword evidence="3" id="KW-1185">Reference proteome</keyword>
<evidence type="ECO:0000313" key="3">
    <source>
        <dbReference type="Proteomes" id="UP000247647"/>
    </source>
</evidence>
<protein>
    <submittedName>
        <fullName evidence="2">Uncharacterized protein</fullName>
    </submittedName>
</protein>
<keyword evidence="1" id="KW-0472">Membrane</keyword>
<dbReference type="AlphaFoldDB" id="A0A318ZCQ9"/>
<gene>
    <name evidence="2" type="ORF">BO87DRAFT_60900</name>
</gene>
<accession>A0A318ZCQ9</accession>
<sequence>MKDLQPFSPLPVSTFHSPAPSSTTRRYRIIIHLHGCCCALSLSYSSSSSSSSSLSRALAFSSYYFPSPLITSPGPLPSLFSYLPPGWNLVPILSIIIFYTFSFFDLPLLIAF</sequence>
<keyword evidence="1" id="KW-1133">Transmembrane helix</keyword>
<reference evidence="2" key="1">
    <citation type="submission" date="2016-12" db="EMBL/GenBank/DDBJ databases">
        <title>The genomes of Aspergillus section Nigri reveals drivers in fungal speciation.</title>
        <authorList>
            <consortium name="DOE Joint Genome Institute"/>
            <person name="Vesth T.C."/>
            <person name="Nybo J."/>
            <person name="Theobald S."/>
            <person name="Brandl J."/>
            <person name="Frisvad J.C."/>
            <person name="Nielsen K.F."/>
            <person name="Lyhne E.K."/>
            <person name="Kogle M.E."/>
            <person name="Kuo A."/>
            <person name="Riley R."/>
            <person name="Clum A."/>
            <person name="Nolan M."/>
            <person name="Lipzen A."/>
            <person name="Salamov A."/>
            <person name="Henrissat B."/>
            <person name="Wiebenga A."/>
            <person name="De Vries R.P."/>
            <person name="Grigoriev I.V."/>
            <person name="Mortensen U.H."/>
            <person name="Andersen M.R."/>
            <person name="Baker S.E."/>
        </authorList>
    </citation>
    <scope>NUCLEOTIDE SEQUENCE [LARGE SCALE GENOMIC DNA]</scope>
    <source>
        <strain evidence="2">CBS 115656</strain>
    </source>
</reference>